<gene>
    <name evidence="2" type="ORF">I8748_27540</name>
</gene>
<dbReference type="InterPro" id="IPR036366">
    <property type="entry name" value="PGBDSf"/>
</dbReference>
<evidence type="ECO:0000259" key="1">
    <source>
        <dbReference type="Pfam" id="PF01471"/>
    </source>
</evidence>
<dbReference type="Pfam" id="PF01471">
    <property type="entry name" value="PG_binding_1"/>
    <property type="match status" value="2"/>
</dbReference>
<dbReference type="Gene3D" id="1.10.101.10">
    <property type="entry name" value="PGBD-like superfamily/PGBD"/>
    <property type="match status" value="2"/>
</dbReference>
<dbReference type="InterPro" id="IPR002477">
    <property type="entry name" value="Peptidoglycan-bd-like"/>
</dbReference>
<sequence>MEYLAHSLMLIANQEATGQAEYTEYNLPKLQFSSHQIFKSSAWLAFAGISVLFAAVTQAQSASAAYVSTNGNCLSVRTGPSTAYRVVDCLPNGTALPPITETQNGFARLAPGRYISQRWISGKYNSGNTNTSGGVGGPITLTIGSKGPAVSQVQTALGIQPTGYYGSVTASRVRDFQARNGLLADGVVGPETRRLLLGNSGSNPRPGVGGPITLTIGSKGPAVSQVQTALGIEPTGYYGSVTASRVRDFQARNGLLVDGVVGPQTRNLLLGR</sequence>
<reference evidence="2 3" key="1">
    <citation type="journal article" date="2021" name="Int. J. Syst. Evol. Microbiol.">
        <title>Amazonocrinis nigriterrae gen. nov., sp. nov., Atlanticothrix silvestris gen. nov., sp. nov. and Dendronalium phyllosphericum gen. nov., sp. nov., nostocacean cyanobacteria from Brazilian environments.</title>
        <authorList>
            <person name="Alvarenga D.O."/>
            <person name="Andreote A.P.D."/>
            <person name="Branco L.H.Z."/>
            <person name="Delbaje E."/>
            <person name="Cruz R.B."/>
            <person name="Varani A.M."/>
            <person name="Fiore M.F."/>
        </authorList>
    </citation>
    <scope>NUCLEOTIDE SEQUENCE [LARGE SCALE GENOMIC DNA]</scope>
    <source>
        <strain evidence="2 3">CENA67</strain>
    </source>
</reference>
<evidence type="ECO:0000313" key="2">
    <source>
        <dbReference type="EMBL" id="MBH8565876.1"/>
    </source>
</evidence>
<feature type="domain" description="Peptidoglycan binding-like" evidence="1">
    <location>
        <begin position="232"/>
        <end position="269"/>
    </location>
</feature>
<dbReference type="Gene3D" id="2.30.30.40">
    <property type="entry name" value="SH3 Domains"/>
    <property type="match status" value="1"/>
</dbReference>
<dbReference type="EMBL" id="JAECZC010000075">
    <property type="protein sequence ID" value="MBH8565876.1"/>
    <property type="molecule type" value="Genomic_DNA"/>
</dbReference>
<dbReference type="RefSeq" id="WP_198127659.1">
    <property type="nucleotide sequence ID" value="NZ_JAECZC010000075.1"/>
</dbReference>
<accession>A0A8J7LBX3</accession>
<keyword evidence="3" id="KW-1185">Reference proteome</keyword>
<feature type="domain" description="Peptidoglycan binding-like" evidence="1">
    <location>
        <begin position="159"/>
        <end position="196"/>
    </location>
</feature>
<dbReference type="InterPro" id="IPR036365">
    <property type="entry name" value="PGBD-like_sf"/>
</dbReference>
<dbReference type="AlphaFoldDB" id="A0A8J7LBX3"/>
<protein>
    <submittedName>
        <fullName evidence="2">Peptidoglycan-binding protein</fullName>
    </submittedName>
</protein>
<proteinExistence type="predicted"/>
<dbReference type="Proteomes" id="UP000632766">
    <property type="component" value="Unassembled WGS sequence"/>
</dbReference>
<dbReference type="SUPFAM" id="SSF47090">
    <property type="entry name" value="PGBD-like"/>
    <property type="match status" value="2"/>
</dbReference>
<comment type="caution">
    <text evidence="2">The sequence shown here is derived from an EMBL/GenBank/DDBJ whole genome shotgun (WGS) entry which is preliminary data.</text>
</comment>
<name>A0A8J7LBX3_9NOST</name>
<organism evidence="2 3">
    <name type="scientific">Amazonocrinis nigriterrae CENA67</name>
    <dbReference type="NCBI Taxonomy" id="2794033"/>
    <lineage>
        <taxon>Bacteria</taxon>
        <taxon>Bacillati</taxon>
        <taxon>Cyanobacteriota</taxon>
        <taxon>Cyanophyceae</taxon>
        <taxon>Nostocales</taxon>
        <taxon>Nostocaceae</taxon>
        <taxon>Amazonocrinis</taxon>
        <taxon>Amazonocrinis nigriterrae</taxon>
    </lineage>
</organism>
<evidence type="ECO:0000313" key="3">
    <source>
        <dbReference type="Proteomes" id="UP000632766"/>
    </source>
</evidence>